<dbReference type="Proteomes" id="UP000184267">
    <property type="component" value="Unassembled WGS sequence"/>
</dbReference>
<feature type="compositionally biased region" description="Basic and acidic residues" evidence="1">
    <location>
        <begin position="22"/>
        <end position="35"/>
    </location>
</feature>
<evidence type="ECO:0000313" key="2">
    <source>
        <dbReference type="EMBL" id="OJT08301.1"/>
    </source>
</evidence>
<comment type="caution">
    <text evidence="2">The sequence shown here is derived from an EMBL/GenBank/DDBJ whole genome shotgun (WGS) entry which is preliminary data.</text>
</comment>
<dbReference type="EMBL" id="MNAD01001066">
    <property type="protein sequence ID" value="OJT08301.1"/>
    <property type="molecule type" value="Genomic_DNA"/>
</dbReference>
<feature type="compositionally biased region" description="Basic and acidic residues" evidence="1">
    <location>
        <begin position="1"/>
        <end position="10"/>
    </location>
</feature>
<proteinExistence type="predicted"/>
<feature type="region of interest" description="Disordered" evidence="1">
    <location>
        <begin position="1"/>
        <end position="53"/>
    </location>
</feature>
<accession>A0A1M2VL02</accession>
<dbReference type="AlphaFoldDB" id="A0A1M2VL02"/>
<gene>
    <name evidence="2" type="ORF">TRAPUB_840</name>
</gene>
<reference evidence="2 3" key="1">
    <citation type="submission" date="2016-10" db="EMBL/GenBank/DDBJ databases">
        <title>Genome sequence of the basidiomycete white-rot fungus Trametes pubescens.</title>
        <authorList>
            <person name="Makela M.R."/>
            <person name="Granchi Z."/>
            <person name="Peng M."/>
            <person name="De Vries R.P."/>
            <person name="Grigoriev I."/>
            <person name="Riley R."/>
            <person name="Hilden K."/>
        </authorList>
    </citation>
    <scope>NUCLEOTIDE SEQUENCE [LARGE SCALE GENOMIC DNA]</scope>
    <source>
        <strain evidence="2 3">FBCC735</strain>
    </source>
</reference>
<keyword evidence="3" id="KW-1185">Reference proteome</keyword>
<evidence type="ECO:0000313" key="3">
    <source>
        <dbReference type="Proteomes" id="UP000184267"/>
    </source>
</evidence>
<sequence>MFLDTEERLKMPSVGSHVKRARQMEVPDFGKDLPRRPAPQSLSEGGRNRGREKWLHPFDDVEGTRAVAGHG</sequence>
<protein>
    <submittedName>
        <fullName evidence="2">Uncharacterized protein</fullName>
    </submittedName>
</protein>
<name>A0A1M2VL02_TRAPU</name>
<evidence type="ECO:0000256" key="1">
    <source>
        <dbReference type="SAM" id="MobiDB-lite"/>
    </source>
</evidence>
<organism evidence="2 3">
    <name type="scientific">Trametes pubescens</name>
    <name type="common">White-rot fungus</name>
    <dbReference type="NCBI Taxonomy" id="154538"/>
    <lineage>
        <taxon>Eukaryota</taxon>
        <taxon>Fungi</taxon>
        <taxon>Dikarya</taxon>
        <taxon>Basidiomycota</taxon>
        <taxon>Agaricomycotina</taxon>
        <taxon>Agaricomycetes</taxon>
        <taxon>Polyporales</taxon>
        <taxon>Polyporaceae</taxon>
        <taxon>Trametes</taxon>
    </lineage>
</organism>